<organism evidence="10 11">
    <name type="scientific">Limisphaera ngatamarikiensis</name>
    <dbReference type="NCBI Taxonomy" id="1324935"/>
    <lineage>
        <taxon>Bacteria</taxon>
        <taxon>Pseudomonadati</taxon>
        <taxon>Verrucomicrobiota</taxon>
        <taxon>Verrucomicrobiia</taxon>
        <taxon>Limisphaerales</taxon>
        <taxon>Limisphaeraceae</taxon>
        <taxon>Limisphaera</taxon>
    </lineage>
</organism>
<feature type="transmembrane region" description="Helical" evidence="8">
    <location>
        <begin position="208"/>
        <end position="225"/>
    </location>
</feature>
<dbReference type="Pfam" id="PF11614">
    <property type="entry name" value="FixG_C"/>
    <property type="match status" value="1"/>
</dbReference>
<comment type="caution">
    <text evidence="10">The sequence shown here is derived from an EMBL/GenBank/DDBJ whole genome shotgun (WGS) entry which is preliminary data.</text>
</comment>
<dbReference type="InterPro" id="IPR051684">
    <property type="entry name" value="Electron_Trans/Redox"/>
</dbReference>
<keyword evidence="6" id="KW-0411">Iron-sulfur</keyword>
<dbReference type="InterPro" id="IPR014116">
    <property type="entry name" value="Cyt_c_oxidase_cbb3_FixG"/>
</dbReference>
<evidence type="ECO:0000256" key="4">
    <source>
        <dbReference type="ARBA" id="ARBA00022982"/>
    </source>
</evidence>
<keyword evidence="4" id="KW-0249">Electron transport</keyword>
<sequence length="490" mass="54715">MSGPGDLPVAGSRVASGRGTGDFRDHLATADERGRRIWLYPRKPRGRYTRARRVVSVFLLVLLFTGPFITIGGNPLLMINVVERRFSVLGQVFWPQDAAILALGLLLFFSAIAVFTAAFGRLWCGWTCPQTVFMEMVFRPIEYWIEGDGPEQRALNAAPWTVRKVLKKVAKHAVFLTLSFVIGNTFLAYILGGRAWWELVTDDPRRHLTGLGFMVLFTLVFYGVFARFREQACTFICPYGRFQSVLLDEHSIVVAYDYKRGERRGRWRRDQTPAERRAAGLGDCIDCRRCVEVCPTGIDIRNGTQMECVNCTACMDACDAVMDRLRLPRGLIRYASLNGIERGERLRITPRMVLYSCVLLGLLTALGMILATRSPVDVTVLRAPGSLFQKTPEGRISNLYQMKIVNKTSQPMPVELELEEPAGRMTVFGAPLVVPAGELLQTSVLVELEPGQVVQSPVEVRIAVMHQGRKLQSVRTGFLGPVRAGSSMIP</sequence>
<dbReference type="PANTHER" id="PTHR30176:SF3">
    <property type="entry name" value="FERREDOXIN-TYPE PROTEIN NAPH"/>
    <property type="match status" value="1"/>
</dbReference>
<dbReference type="SUPFAM" id="SSF54862">
    <property type="entry name" value="4Fe-4S ferredoxins"/>
    <property type="match status" value="1"/>
</dbReference>
<dbReference type="AlphaFoldDB" id="A0A6M1RT65"/>
<dbReference type="Pfam" id="PF12801">
    <property type="entry name" value="Fer4_5"/>
    <property type="match status" value="1"/>
</dbReference>
<dbReference type="Gene3D" id="2.60.40.10">
    <property type="entry name" value="Immunoglobulins"/>
    <property type="match status" value="1"/>
</dbReference>
<dbReference type="GO" id="GO:0046872">
    <property type="term" value="F:metal ion binding"/>
    <property type="evidence" value="ECO:0007669"/>
    <property type="project" value="UniProtKB-KW"/>
</dbReference>
<gene>
    <name evidence="10" type="primary">ccoG</name>
    <name evidence="10" type="ORF">G4L39_01035</name>
</gene>
<dbReference type="InterPro" id="IPR017896">
    <property type="entry name" value="4Fe4S_Fe-S-bd"/>
</dbReference>
<dbReference type="InterPro" id="IPR013783">
    <property type="entry name" value="Ig-like_fold"/>
</dbReference>
<dbReference type="Gene3D" id="1.10.1060.10">
    <property type="entry name" value="Alpha-helical ferredoxin"/>
    <property type="match status" value="1"/>
</dbReference>
<evidence type="ECO:0000256" key="8">
    <source>
        <dbReference type="SAM" id="Phobius"/>
    </source>
</evidence>
<keyword evidence="5" id="KW-0408">Iron</keyword>
<dbReference type="EMBL" id="JAAKYA010000006">
    <property type="protein sequence ID" value="NGO37982.1"/>
    <property type="molecule type" value="Genomic_DNA"/>
</dbReference>
<evidence type="ECO:0000256" key="5">
    <source>
        <dbReference type="ARBA" id="ARBA00023004"/>
    </source>
</evidence>
<keyword evidence="2" id="KW-0004">4Fe-4S</keyword>
<dbReference type="InterPro" id="IPR032879">
    <property type="entry name" value="FixG_C"/>
</dbReference>
<proteinExistence type="predicted"/>
<evidence type="ECO:0000256" key="6">
    <source>
        <dbReference type="ARBA" id="ARBA00023014"/>
    </source>
</evidence>
<evidence type="ECO:0000256" key="7">
    <source>
        <dbReference type="SAM" id="MobiDB-lite"/>
    </source>
</evidence>
<keyword evidence="11" id="KW-1185">Reference proteome</keyword>
<feature type="domain" description="4Fe-4S ferredoxin-type" evidence="9">
    <location>
        <begin position="275"/>
        <end position="303"/>
    </location>
</feature>
<dbReference type="PANTHER" id="PTHR30176">
    <property type="entry name" value="FERREDOXIN-TYPE PROTEIN NAPH"/>
    <property type="match status" value="1"/>
</dbReference>
<accession>A0A6M1RT65</accession>
<reference evidence="10 11" key="1">
    <citation type="submission" date="2020-02" db="EMBL/GenBank/DDBJ databases">
        <title>Draft genome sequence of Limisphaera ngatamarikiensis NGM72.4T, a thermophilic Verrucomicrobia grouped in subdivision 3.</title>
        <authorList>
            <person name="Carere C.R."/>
            <person name="Steen J."/>
            <person name="Hugenholtz P."/>
            <person name="Stott M.B."/>
        </authorList>
    </citation>
    <scope>NUCLEOTIDE SEQUENCE [LARGE SCALE GENOMIC DNA]</scope>
    <source>
        <strain evidence="10 11">NGM72.4</strain>
    </source>
</reference>
<keyword evidence="8" id="KW-0472">Membrane</keyword>
<keyword evidence="8" id="KW-1133">Transmembrane helix</keyword>
<dbReference type="NCBIfam" id="TIGR02745">
    <property type="entry name" value="ccoG_rdxA_fixG"/>
    <property type="match status" value="1"/>
</dbReference>
<dbReference type="Proteomes" id="UP000477311">
    <property type="component" value="Unassembled WGS sequence"/>
</dbReference>
<dbReference type="InterPro" id="IPR009051">
    <property type="entry name" value="Helical_ferredxn"/>
</dbReference>
<evidence type="ECO:0000256" key="3">
    <source>
        <dbReference type="ARBA" id="ARBA00022723"/>
    </source>
</evidence>
<feature type="transmembrane region" description="Helical" evidence="8">
    <location>
        <begin position="98"/>
        <end position="124"/>
    </location>
</feature>
<dbReference type="PROSITE" id="PS51379">
    <property type="entry name" value="4FE4S_FER_2"/>
    <property type="match status" value="1"/>
</dbReference>
<dbReference type="GO" id="GO:0051539">
    <property type="term" value="F:4 iron, 4 sulfur cluster binding"/>
    <property type="evidence" value="ECO:0007669"/>
    <property type="project" value="UniProtKB-KW"/>
</dbReference>
<evidence type="ECO:0000313" key="11">
    <source>
        <dbReference type="Proteomes" id="UP000477311"/>
    </source>
</evidence>
<dbReference type="Pfam" id="PF13746">
    <property type="entry name" value="Fer4_18"/>
    <property type="match status" value="1"/>
</dbReference>
<keyword evidence="3" id="KW-0479">Metal-binding</keyword>
<feature type="transmembrane region" description="Helical" evidence="8">
    <location>
        <begin position="173"/>
        <end position="196"/>
    </location>
</feature>
<dbReference type="GO" id="GO:0005886">
    <property type="term" value="C:plasma membrane"/>
    <property type="evidence" value="ECO:0007669"/>
    <property type="project" value="TreeGrafter"/>
</dbReference>
<feature type="region of interest" description="Disordered" evidence="7">
    <location>
        <begin position="1"/>
        <end position="25"/>
    </location>
</feature>
<keyword evidence="1" id="KW-0813">Transport</keyword>
<feature type="transmembrane region" description="Helical" evidence="8">
    <location>
        <begin position="352"/>
        <end position="371"/>
    </location>
</feature>
<evidence type="ECO:0000313" key="10">
    <source>
        <dbReference type="EMBL" id="NGO37982.1"/>
    </source>
</evidence>
<evidence type="ECO:0000256" key="2">
    <source>
        <dbReference type="ARBA" id="ARBA00022485"/>
    </source>
</evidence>
<dbReference type="InterPro" id="IPR017900">
    <property type="entry name" value="4Fe4S_Fe_S_CS"/>
</dbReference>
<feature type="transmembrane region" description="Helical" evidence="8">
    <location>
        <begin position="54"/>
        <end position="78"/>
    </location>
</feature>
<evidence type="ECO:0000256" key="1">
    <source>
        <dbReference type="ARBA" id="ARBA00022448"/>
    </source>
</evidence>
<evidence type="ECO:0000259" key="9">
    <source>
        <dbReference type="PROSITE" id="PS51379"/>
    </source>
</evidence>
<name>A0A6M1RT65_9BACT</name>
<protein>
    <submittedName>
        <fullName evidence="10">Cytochrome c oxidase accessory protein CcoG</fullName>
    </submittedName>
</protein>
<keyword evidence="8" id="KW-0812">Transmembrane</keyword>
<dbReference type="PROSITE" id="PS00198">
    <property type="entry name" value="4FE4S_FER_1"/>
    <property type="match status" value="1"/>
</dbReference>